<dbReference type="Proteomes" id="UP000592216">
    <property type="component" value="Unassembled WGS sequence"/>
</dbReference>
<protein>
    <submittedName>
        <fullName evidence="4">Hsp70 family protein</fullName>
    </submittedName>
</protein>
<evidence type="ECO:0000256" key="1">
    <source>
        <dbReference type="ARBA" id="ARBA00007381"/>
    </source>
</evidence>
<evidence type="ECO:0000256" key="2">
    <source>
        <dbReference type="ARBA" id="ARBA00022741"/>
    </source>
</evidence>
<evidence type="ECO:0000313" key="5">
    <source>
        <dbReference type="Proteomes" id="UP000592216"/>
    </source>
</evidence>
<evidence type="ECO:0000256" key="3">
    <source>
        <dbReference type="ARBA" id="ARBA00022840"/>
    </source>
</evidence>
<evidence type="ECO:0000313" key="4">
    <source>
        <dbReference type="EMBL" id="NVO24630.1"/>
    </source>
</evidence>
<comment type="caution">
    <text evidence="4">The sequence shown here is derived from an EMBL/GenBank/DDBJ whole genome shotgun (WGS) entry which is preliminary data.</text>
</comment>
<dbReference type="InterPro" id="IPR013126">
    <property type="entry name" value="Hsp_70_fam"/>
</dbReference>
<dbReference type="PANTHER" id="PTHR42749">
    <property type="entry name" value="CELL SHAPE-DETERMINING PROTEIN MREB"/>
    <property type="match status" value="1"/>
</dbReference>
<dbReference type="PANTHER" id="PTHR42749:SF1">
    <property type="entry name" value="CELL SHAPE-DETERMINING PROTEIN MREB"/>
    <property type="match status" value="1"/>
</dbReference>
<dbReference type="InterPro" id="IPR018181">
    <property type="entry name" value="Heat_shock_70_CS"/>
</dbReference>
<dbReference type="PROSITE" id="PS00329">
    <property type="entry name" value="HSP70_2"/>
    <property type="match status" value="1"/>
</dbReference>
<dbReference type="GO" id="GO:0140662">
    <property type="term" value="F:ATP-dependent protein folding chaperone"/>
    <property type="evidence" value="ECO:0007669"/>
    <property type="project" value="InterPro"/>
</dbReference>
<dbReference type="PRINTS" id="PR00301">
    <property type="entry name" value="HEATSHOCK70"/>
</dbReference>
<reference evidence="4 5" key="1">
    <citation type="submission" date="2020-04" db="EMBL/GenBank/DDBJ databases">
        <title>Donghicola sp., a member of the Rhodobacteraceae family isolated from mangrove forest in Thailand.</title>
        <authorList>
            <person name="Charoenyingcharoen P."/>
            <person name="Yukphan P."/>
        </authorList>
    </citation>
    <scope>NUCLEOTIDE SEQUENCE [LARGE SCALE GENOMIC DNA]</scope>
    <source>
        <strain evidence="4 5">B5-SW-15</strain>
    </source>
</reference>
<keyword evidence="3" id="KW-0067">ATP-binding</keyword>
<dbReference type="Gene3D" id="3.30.420.40">
    <property type="match status" value="2"/>
</dbReference>
<dbReference type="Pfam" id="PF00012">
    <property type="entry name" value="HSP70"/>
    <property type="match status" value="1"/>
</dbReference>
<accession>A0A850QCK9</accession>
<organism evidence="4 5">
    <name type="scientific">Donghicola mangrovi</name>
    <dbReference type="NCBI Taxonomy" id="2729614"/>
    <lineage>
        <taxon>Bacteria</taxon>
        <taxon>Pseudomonadati</taxon>
        <taxon>Pseudomonadota</taxon>
        <taxon>Alphaproteobacteria</taxon>
        <taxon>Rhodobacterales</taxon>
        <taxon>Roseobacteraceae</taxon>
        <taxon>Donghicola</taxon>
    </lineage>
</organism>
<comment type="similarity">
    <text evidence="1">Belongs to the heat shock protein 70 family.</text>
</comment>
<sequence length="416" mass="44307">MAQIRLGIDFGTSNSAAALYDGRSVQRIALEDGADTIPTAVFFPTDKSGMLVGGAASTALIDGEEGRYMRALKSVLGDPLFHESRLIGGKRQTIAEVVTAFLIRVRTRAEQQTGESCTSVLSGRPVHFHSEAPDMDSRALDDLRSCYEAAGFTDISFMNEPEAAAHAYGNTKSIDGLGLIVDIGGGTSDFSIFQATGQKVSVLASHGVRLGGTDFDHAISMAHAMPLLGHGGQLRRTFGEGLLPVPVSIYADLATWAKIPFVYSRDTEKLVADMLRHAVDPDRMERLQTVVTEQLGHELAFAVERGKIDANSATPDAAIRMGFIERGLNAPLTKGSMTAALGPQREKLRNALYQTFMMAQIMPNEISSIVLVGGSSLMTLVEEEARAVCPMASVQRSEAFTAVVDGLAIAAASAGD</sequence>
<keyword evidence="2" id="KW-0547">Nucleotide-binding</keyword>
<dbReference type="RefSeq" id="WP_177158285.1">
    <property type="nucleotide sequence ID" value="NZ_JABCJE010000007.1"/>
</dbReference>
<name>A0A850QCK9_9RHOB</name>
<proteinExistence type="inferred from homology"/>
<dbReference type="GO" id="GO:0005524">
    <property type="term" value="F:ATP binding"/>
    <property type="evidence" value="ECO:0007669"/>
    <property type="project" value="UniProtKB-KW"/>
</dbReference>
<dbReference type="InterPro" id="IPR043129">
    <property type="entry name" value="ATPase_NBD"/>
</dbReference>
<gene>
    <name evidence="4" type="ORF">HJ536_14790</name>
</gene>
<dbReference type="SUPFAM" id="SSF53067">
    <property type="entry name" value="Actin-like ATPase domain"/>
    <property type="match status" value="2"/>
</dbReference>
<dbReference type="EMBL" id="JABCJE010000007">
    <property type="protein sequence ID" value="NVO24630.1"/>
    <property type="molecule type" value="Genomic_DNA"/>
</dbReference>
<dbReference type="AlphaFoldDB" id="A0A850QCK9"/>